<feature type="region of interest" description="Disordered" evidence="1">
    <location>
        <begin position="170"/>
        <end position="207"/>
    </location>
</feature>
<dbReference type="Proteomes" id="UP000735302">
    <property type="component" value="Unassembled WGS sequence"/>
</dbReference>
<organism evidence="3 4">
    <name type="scientific">Plakobranchus ocellatus</name>
    <dbReference type="NCBI Taxonomy" id="259542"/>
    <lineage>
        <taxon>Eukaryota</taxon>
        <taxon>Metazoa</taxon>
        <taxon>Spiralia</taxon>
        <taxon>Lophotrochozoa</taxon>
        <taxon>Mollusca</taxon>
        <taxon>Gastropoda</taxon>
        <taxon>Heterobranchia</taxon>
        <taxon>Euthyneura</taxon>
        <taxon>Panpulmonata</taxon>
        <taxon>Sacoglossa</taxon>
        <taxon>Placobranchoidea</taxon>
        <taxon>Plakobranchidae</taxon>
        <taxon>Plakobranchus</taxon>
    </lineage>
</organism>
<sequence>MKAAKDLKPGLFCVLFFITLWMPGLCLHYAEIVFDNIYTLVFRSNRMRRFQECMCDDDVSECILDYITDREQGEYYYEAEGTSKRTLLSHIHGNITFLCSPGGFTPPDQTRCVRLRDSYERCTMQEHCLLTHVDYFQNSCDSKCINVAWSGYSVSFRNFRQNNLMFQDGTCWDPPPRDDNIISTSTEPTQTSTAANQPQSKPNSSDDEDITTVIAIAAVGWGLFLVMIGIFMYFFFCQNHIRLRKEQKQPTMQMSENNENTYEVNTFNVQPPLSSPNMSTAATNVGYETLRSDAYETPRSDAYETPRIHAYDIPRTDAYDIPHTRAYDIPLTNTYERVTPNNNEVNVYTVIEDTKPDDTQAVGQDANVTGLSGHARQADERRMIGNGKNSYVNII</sequence>
<name>A0AAV4A074_9GAST</name>
<evidence type="ECO:0000256" key="1">
    <source>
        <dbReference type="SAM" id="MobiDB-lite"/>
    </source>
</evidence>
<protein>
    <submittedName>
        <fullName evidence="3">Uncharacterized protein</fullName>
    </submittedName>
</protein>
<evidence type="ECO:0000313" key="3">
    <source>
        <dbReference type="EMBL" id="GFO00548.1"/>
    </source>
</evidence>
<comment type="caution">
    <text evidence="3">The sequence shown here is derived from an EMBL/GenBank/DDBJ whole genome shotgun (WGS) entry which is preliminary data.</text>
</comment>
<proteinExistence type="predicted"/>
<keyword evidence="4" id="KW-1185">Reference proteome</keyword>
<dbReference type="EMBL" id="BLXT01003133">
    <property type="protein sequence ID" value="GFO00548.1"/>
    <property type="molecule type" value="Genomic_DNA"/>
</dbReference>
<accession>A0AAV4A074</accession>
<keyword evidence="2" id="KW-1133">Transmembrane helix</keyword>
<feature type="transmembrane region" description="Helical" evidence="2">
    <location>
        <begin position="213"/>
        <end position="236"/>
    </location>
</feature>
<gene>
    <name evidence="3" type="ORF">PoB_002705300</name>
</gene>
<feature type="compositionally biased region" description="Polar residues" evidence="1">
    <location>
        <begin position="181"/>
        <end position="203"/>
    </location>
</feature>
<keyword evidence="2" id="KW-0812">Transmembrane</keyword>
<reference evidence="3 4" key="1">
    <citation type="journal article" date="2021" name="Elife">
        <title>Chloroplast acquisition without the gene transfer in kleptoplastic sea slugs, Plakobranchus ocellatus.</title>
        <authorList>
            <person name="Maeda T."/>
            <person name="Takahashi S."/>
            <person name="Yoshida T."/>
            <person name="Shimamura S."/>
            <person name="Takaki Y."/>
            <person name="Nagai Y."/>
            <person name="Toyoda A."/>
            <person name="Suzuki Y."/>
            <person name="Arimoto A."/>
            <person name="Ishii H."/>
            <person name="Satoh N."/>
            <person name="Nishiyama T."/>
            <person name="Hasebe M."/>
            <person name="Maruyama T."/>
            <person name="Minagawa J."/>
            <person name="Obokata J."/>
            <person name="Shigenobu S."/>
        </authorList>
    </citation>
    <scope>NUCLEOTIDE SEQUENCE [LARGE SCALE GENOMIC DNA]</scope>
</reference>
<evidence type="ECO:0000256" key="2">
    <source>
        <dbReference type="SAM" id="Phobius"/>
    </source>
</evidence>
<dbReference type="AlphaFoldDB" id="A0AAV4A074"/>
<keyword evidence="2" id="KW-0472">Membrane</keyword>
<evidence type="ECO:0000313" key="4">
    <source>
        <dbReference type="Proteomes" id="UP000735302"/>
    </source>
</evidence>